<accession>A0A7D9LAL3</accession>
<evidence type="ECO:0000313" key="2">
    <source>
        <dbReference type="Proteomes" id="UP001152795"/>
    </source>
</evidence>
<feature type="non-terminal residue" evidence="1">
    <location>
        <position position="100"/>
    </location>
</feature>
<reference evidence="1" key="1">
    <citation type="submission" date="2020-04" db="EMBL/GenBank/DDBJ databases">
        <authorList>
            <person name="Alioto T."/>
            <person name="Alioto T."/>
            <person name="Gomez Garrido J."/>
        </authorList>
    </citation>
    <scope>NUCLEOTIDE SEQUENCE</scope>
    <source>
        <strain evidence="1">A484AB</strain>
    </source>
</reference>
<name>A0A7D9LAL3_PARCT</name>
<evidence type="ECO:0000313" key="1">
    <source>
        <dbReference type="EMBL" id="CAB4029892.1"/>
    </source>
</evidence>
<organism evidence="1 2">
    <name type="scientific">Paramuricea clavata</name>
    <name type="common">Red gorgonian</name>
    <name type="synonym">Violescent sea-whip</name>
    <dbReference type="NCBI Taxonomy" id="317549"/>
    <lineage>
        <taxon>Eukaryota</taxon>
        <taxon>Metazoa</taxon>
        <taxon>Cnidaria</taxon>
        <taxon>Anthozoa</taxon>
        <taxon>Octocorallia</taxon>
        <taxon>Malacalcyonacea</taxon>
        <taxon>Plexauridae</taxon>
        <taxon>Paramuricea</taxon>
    </lineage>
</organism>
<gene>
    <name evidence="1" type="ORF">PACLA_8A028450</name>
</gene>
<comment type="caution">
    <text evidence="1">The sequence shown here is derived from an EMBL/GenBank/DDBJ whole genome shotgun (WGS) entry which is preliminary data.</text>
</comment>
<dbReference type="Proteomes" id="UP001152795">
    <property type="component" value="Unassembled WGS sequence"/>
</dbReference>
<protein>
    <submittedName>
        <fullName evidence="1">Uncharacterized protein</fullName>
    </submittedName>
</protein>
<dbReference type="AlphaFoldDB" id="A0A7D9LAL3"/>
<proteinExistence type="predicted"/>
<sequence>MLNSTCLVEALETSISPRSNSSTSQKDGTSYLSLIGEKLKAQGLSQSSIKIILASWRAGTHSQYQSQIIKWQEFCAQHKCDMISPPVTFAVDFLAQLSDS</sequence>
<keyword evidence="2" id="KW-1185">Reference proteome</keyword>
<dbReference type="EMBL" id="CACRXK020016480">
    <property type="protein sequence ID" value="CAB4029892.1"/>
    <property type="molecule type" value="Genomic_DNA"/>
</dbReference>